<dbReference type="AlphaFoldDB" id="A0A151I281"/>
<reference evidence="1 2" key="1">
    <citation type="submission" date="2015-09" db="EMBL/GenBank/DDBJ databases">
        <title>Atta colombica WGS genome.</title>
        <authorList>
            <person name="Nygaard S."/>
            <person name="Hu H."/>
            <person name="Boomsma J."/>
            <person name="Zhang G."/>
        </authorList>
    </citation>
    <scope>NUCLEOTIDE SEQUENCE [LARGE SCALE GENOMIC DNA]</scope>
    <source>
        <strain evidence="1">Treedump-2</strain>
        <tissue evidence="1">Whole body</tissue>
    </source>
</reference>
<sequence>MARINERMQVDITKVLAQLINISVIEINPRSALRNNSSDKIAQCSGRGGYTYSVSFDIHLQIGQSQGFLSPARIKITDENLHTISRCLTIPLGILYPMIECLIHLRPRSQVRHLTRISMPLLLKCYLTYVDLLCVKSENVEFFRAQYISE</sequence>
<dbReference type="Proteomes" id="UP000078540">
    <property type="component" value="Unassembled WGS sequence"/>
</dbReference>
<evidence type="ECO:0000313" key="2">
    <source>
        <dbReference type="Proteomes" id="UP000078540"/>
    </source>
</evidence>
<evidence type="ECO:0000313" key="1">
    <source>
        <dbReference type="EMBL" id="KYM80977.1"/>
    </source>
</evidence>
<organism evidence="1 2">
    <name type="scientific">Atta colombica</name>
    <dbReference type="NCBI Taxonomy" id="520822"/>
    <lineage>
        <taxon>Eukaryota</taxon>
        <taxon>Metazoa</taxon>
        <taxon>Ecdysozoa</taxon>
        <taxon>Arthropoda</taxon>
        <taxon>Hexapoda</taxon>
        <taxon>Insecta</taxon>
        <taxon>Pterygota</taxon>
        <taxon>Neoptera</taxon>
        <taxon>Endopterygota</taxon>
        <taxon>Hymenoptera</taxon>
        <taxon>Apocrita</taxon>
        <taxon>Aculeata</taxon>
        <taxon>Formicoidea</taxon>
        <taxon>Formicidae</taxon>
        <taxon>Myrmicinae</taxon>
        <taxon>Atta</taxon>
    </lineage>
</organism>
<protein>
    <submittedName>
        <fullName evidence="1">Uncharacterized protein</fullName>
    </submittedName>
</protein>
<keyword evidence="2" id="KW-1185">Reference proteome</keyword>
<dbReference type="EMBL" id="KQ976543">
    <property type="protein sequence ID" value="KYM80977.1"/>
    <property type="molecule type" value="Genomic_DNA"/>
</dbReference>
<accession>A0A151I281</accession>
<proteinExistence type="predicted"/>
<gene>
    <name evidence="1" type="ORF">ALC53_08541</name>
</gene>
<name>A0A151I281_9HYME</name>